<evidence type="ECO:0000313" key="2">
    <source>
        <dbReference type="Proteomes" id="UP000886501"/>
    </source>
</evidence>
<comment type="caution">
    <text evidence="1">The sequence shown here is derived from an EMBL/GenBank/DDBJ whole genome shotgun (WGS) entry which is preliminary data.</text>
</comment>
<dbReference type="EMBL" id="MU118024">
    <property type="protein sequence ID" value="KAF9647866.1"/>
    <property type="molecule type" value="Genomic_DNA"/>
</dbReference>
<name>A0ACB6ZFC5_THEGA</name>
<organism evidence="1 2">
    <name type="scientific">Thelephora ganbajun</name>
    <name type="common">Ganba fungus</name>
    <dbReference type="NCBI Taxonomy" id="370292"/>
    <lineage>
        <taxon>Eukaryota</taxon>
        <taxon>Fungi</taxon>
        <taxon>Dikarya</taxon>
        <taxon>Basidiomycota</taxon>
        <taxon>Agaricomycotina</taxon>
        <taxon>Agaricomycetes</taxon>
        <taxon>Thelephorales</taxon>
        <taxon>Thelephoraceae</taxon>
        <taxon>Thelephora</taxon>
    </lineage>
</organism>
<accession>A0ACB6ZFC5</accession>
<keyword evidence="2" id="KW-1185">Reference proteome</keyword>
<proteinExistence type="predicted"/>
<sequence>MSDTSDQSEGNERCMHIVEALEGPEKVALSGKFKTAATWYFQRVHDAIHPSKRRKIASPTCGTCSVTLARPFVCLHCSYSGCWAKGHIRSHLRHTGHFFCADPKTGRIFCSQCDNFILNTTFEDLFSAMVLRAEEAETKFQVAKKNRETYRTWTPNERDITALKDAVPIPCQGRRGLLNLGQTCFLNVILQSFVHNPLLRNYFLSDKHNRAACKNTDCTCCELDKLFSEIYSGETVPYGPISFLATTWRASSELAGYAQQDAHEFFITALGQIHATSRGSTNVSCNCIIHTTFLGQLQSEVKCERCGNVTSTVDPMLDVSLEVEGDKDVEATLGSCLKRFTKPETLGSKEYSCSKCKQTPHQVTKQLSIRELPPVLSIQFKRFEHRTADKTAAKKIDTRVSFPATINMAPYTTFVVSGGGKGSMKSKVKAVAPEPFPYPGPDALYEYDLFAVVCHEGQIDNGHYINFARFQEEWYRFDDEKVTPATLKQCLKSSAYMCFYVKKHLDYKPYMTPTYVLTREGEIAKEKQREKEKELERMKEVENDLLATI</sequence>
<dbReference type="Proteomes" id="UP000886501">
    <property type="component" value="Unassembled WGS sequence"/>
</dbReference>
<gene>
    <name evidence="1" type="ORF">BDM02DRAFT_3145123</name>
</gene>
<reference evidence="1" key="1">
    <citation type="submission" date="2019-10" db="EMBL/GenBank/DDBJ databases">
        <authorList>
            <consortium name="DOE Joint Genome Institute"/>
            <person name="Kuo A."/>
            <person name="Miyauchi S."/>
            <person name="Kiss E."/>
            <person name="Drula E."/>
            <person name="Kohler A."/>
            <person name="Sanchez-Garcia M."/>
            <person name="Andreopoulos B."/>
            <person name="Barry K.W."/>
            <person name="Bonito G."/>
            <person name="Buee M."/>
            <person name="Carver A."/>
            <person name="Chen C."/>
            <person name="Cichocki N."/>
            <person name="Clum A."/>
            <person name="Culley D."/>
            <person name="Crous P.W."/>
            <person name="Fauchery L."/>
            <person name="Girlanda M."/>
            <person name="Hayes R."/>
            <person name="Keri Z."/>
            <person name="Labutti K."/>
            <person name="Lipzen A."/>
            <person name="Lombard V."/>
            <person name="Magnuson J."/>
            <person name="Maillard F."/>
            <person name="Morin E."/>
            <person name="Murat C."/>
            <person name="Nolan M."/>
            <person name="Ohm R."/>
            <person name="Pangilinan J."/>
            <person name="Pereira M."/>
            <person name="Perotto S."/>
            <person name="Peter M."/>
            <person name="Riley R."/>
            <person name="Sitrit Y."/>
            <person name="Stielow B."/>
            <person name="Szollosi G."/>
            <person name="Zifcakova L."/>
            <person name="Stursova M."/>
            <person name="Spatafora J.W."/>
            <person name="Tedersoo L."/>
            <person name="Vaario L.-M."/>
            <person name="Yamada A."/>
            <person name="Yan M."/>
            <person name="Wang P."/>
            <person name="Xu J."/>
            <person name="Bruns T."/>
            <person name="Baldrian P."/>
            <person name="Vilgalys R."/>
            <person name="Henrissat B."/>
            <person name="Grigoriev I.V."/>
            <person name="Hibbett D."/>
            <person name="Nagy L.G."/>
            <person name="Martin F.M."/>
        </authorList>
    </citation>
    <scope>NUCLEOTIDE SEQUENCE</scope>
    <source>
        <strain evidence="1">P2</strain>
    </source>
</reference>
<reference evidence="1" key="2">
    <citation type="journal article" date="2020" name="Nat. Commun.">
        <title>Large-scale genome sequencing of mycorrhizal fungi provides insights into the early evolution of symbiotic traits.</title>
        <authorList>
            <person name="Miyauchi S."/>
            <person name="Kiss E."/>
            <person name="Kuo A."/>
            <person name="Drula E."/>
            <person name="Kohler A."/>
            <person name="Sanchez-Garcia M."/>
            <person name="Morin E."/>
            <person name="Andreopoulos B."/>
            <person name="Barry K.W."/>
            <person name="Bonito G."/>
            <person name="Buee M."/>
            <person name="Carver A."/>
            <person name="Chen C."/>
            <person name="Cichocki N."/>
            <person name="Clum A."/>
            <person name="Culley D."/>
            <person name="Crous P.W."/>
            <person name="Fauchery L."/>
            <person name="Girlanda M."/>
            <person name="Hayes R.D."/>
            <person name="Keri Z."/>
            <person name="LaButti K."/>
            <person name="Lipzen A."/>
            <person name="Lombard V."/>
            <person name="Magnuson J."/>
            <person name="Maillard F."/>
            <person name="Murat C."/>
            <person name="Nolan M."/>
            <person name="Ohm R.A."/>
            <person name="Pangilinan J."/>
            <person name="Pereira M.F."/>
            <person name="Perotto S."/>
            <person name="Peter M."/>
            <person name="Pfister S."/>
            <person name="Riley R."/>
            <person name="Sitrit Y."/>
            <person name="Stielow J.B."/>
            <person name="Szollosi G."/>
            <person name="Zifcakova L."/>
            <person name="Stursova M."/>
            <person name="Spatafora J.W."/>
            <person name="Tedersoo L."/>
            <person name="Vaario L.M."/>
            <person name="Yamada A."/>
            <person name="Yan M."/>
            <person name="Wang P."/>
            <person name="Xu J."/>
            <person name="Bruns T."/>
            <person name="Baldrian P."/>
            <person name="Vilgalys R."/>
            <person name="Dunand C."/>
            <person name="Henrissat B."/>
            <person name="Grigoriev I.V."/>
            <person name="Hibbett D."/>
            <person name="Nagy L.G."/>
            <person name="Martin F.M."/>
        </authorList>
    </citation>
    <scope>NUCLEOTIDE SEQUENCE</scope>
    <source>
        <strain evidence="1">P2</strain>
    </source>
</reference>
<protein>
    <submittedName>
        <fullName evidence="1">Cysteine proteinase</fullName>
    </submittedName>
</protein>
<evidence type="ECO:0000313" key="1">
    <source>
        <dbReference type="EMBL" id="KAF9647866.1"/>
    </source>
</evidence>